<comment type="caution">
    <text evidence="2">The sequence shown here is derived from an EMBL/GenBank/DDBJ whole genome shotgun (WGS) entry which is preliminary data.</text>
</comment>
<dbReference type="PATRIC" id="fig|1302.21.peg.2270"/>
<dbReference type="AlphaFoldDB" id="A0A139MXP8"/>
<protein>
    <submittedName>
        <fullName evidence="2">Membrane protein</fullName>
    </submittedName>
</protein>
<evidence type="ECO:0000313" key="3">
    <source>
        <dbReference type="Proteomes" id="UP000070096"/>
    </source>
</evidence>
<dbReference type="Proteomes" id="UP000070096">
    <property type="component" value="Unassembled WGS sequence"/>
</dbReference>
<keyword evidence="1" id="KW-1133">Transmembrane helix</keyword>
<gene>
    <name evidence="2" type="ORF">SGODD07_02052</name>
</gene>
<feature type="transmembrane region" description="Helical" evidence="1">
    <location>
        <begin position="30"/>
        <end position="46"/>
    </location>
</feature>
<keyword evidence="1" id="KW-0472">Membrane</keyword>
<organism evidence="2 3">
    <name type="scientific">Streptococcus gordonii</name>
    <dbReference type="NCBI Taxonomy" id="1302"/>
    <lineage>
        <taxon>Bacteria</taxon>
        <taxon>Bacillati</taxon>
        <taxon>Bacillota</taxon>
        <taxon>Bacilli</taxon>
        <taxon>Lactobacillales</taxon>
        <taxon>Streptococcaceae</taxon>
        <taxon>Streptococcus</taxon>
    </lineage>
</organism>
<reference evidence="2 3" key="1">
    <citation type="submission" date="2016-01" db="EMBL/GenBank/DDBJ databases">
        <title>Highly variable Streptococcus oralis are common among viridans streptococci isolated from primates.</title>
        <authorList>
            <person name="Denapaite D."/>
            <person name="Rieger M."/>
            <person name="Koendgen S."/>
            <person name="Brueckner R."/>
            <person name="Ochigava I."/>
            <person name="Kappeler P."/>
            <person name="Maetz-Rensing K."/>
            <person name="Leendertz F."/>
            <person name="Hakenbeck R."/>
        </authorList>
    </citation>
    <scope>NUCLEOTIDE SEQUENCE [LARGE SCALE GENOMIC DNA]</scope>
    <source>
        <strain evidence="2 3">DD07</strain>
    </source>
</reference>
<accession>A0A139MXP8</accession>
<dbReference type="EMBL" id="LQRC01000263">
    <property type="protein sequence ID" value="KXT68549.1"/>
    <property type="molecule type" value="Genomic_DNA"/>
</dbReference>
<keyword evidence="1" id="KW-0812">Transmembrane</keyword>
<feature type="transmembrane region" description="Helical" evidence="1">
    <location>
        <begin position="77"/>
        <end position="97"/>
    </location>
</feature>
<sequence length="222" mass="24727">MKKTLIGILFLGLAALVLFQGQFGFPYLNINIWTLAVIAGFAYFSIENFLKRNMAVGFIFGYIALVIANSHYHFLQISSGTLFAASVLACIGLSLILKPKTIWPSSRFWKEKALSTKEGEIAFGTGTRYIHSENFTYEKIDCSFGSASVYFDNATILGESATFEVDLSFGNVTLYVPSKWRVEIEVDNAFGSVTNPRNVNEKEKTLYVRGDVAFGSLKIIYI</sequence>
<proteinExistence type="predicted"/>
<feature type="transmembrane region" description="Helical" evidence="1">
    <location>
        <begin position="53"/>
        <end position="71"/>
    </location>
</feature>
<evidence type="ECO:0000256" key="1">
    <source>
        <dbReference type="SAM" id="Phobius"/>
    </source>
</evidence>
<evidence type="ECO:0000313" key="2">
    <source>
        <dbReference type="EMBL" id="KXT68549.1"/>
    </source>
</evidence>
<name>A0A139MXP8_STRGN</name>